<organism evidence="3 4">
    <name type="scientific">Thelohanellus kitauei</name>
    <name type="common">Myxosporean</name>
    <dbReference type="NCBI Taxonomy" id="669202"/>
    <lineage>
        <taxon>Eukaryota</taxon>
        <taxon>Metazoa</taxon>
        <taxon>Cnidaria</taxon>
        <taxon>Myxozoa</taxon>
        <taxon>Myxosporea</taxon>
        <taxon>Bivalvulida</taxon>
        <taxon>Platysporina</taxon>
        <taxon>Myxobolidae</taxon>
        <taxon>Thelohanellus</taxon>
    </lineage>
</organism>
<name>A0A0C2MER4_THEKT</name>
<accession>A0A0C2MER4</accession>
<dbReference type="Proteomes" id="UP000031668">
    <property type="component" value="Unassembled WGS sequence"/>
</dbReference>
<comment type="caution">
    <text evidence="3">The sequence shown here is derived from an EMBL/GenBank/DDBJ whole genome shotgun (WGS) entry which is preliminary data.</text>
</comment>
<protein>
    <submittedName>
        <fullName evidence="3">Uncharacterized protein</fullName>
    </submittedName>
</protein>
<proteinExistence type="predicted"/>
<evidence type="ECO:0000256" key="2">
    <source>
        <dbReference type="SAM" id="SignalP"/>
    </source>
</evidence>
<evidence type="ECO:0000313" key="4">
    <source>
        <dbReference type="Proteomes" id="UP000031668"/>
    </source>
</evidence>
<feature type="compositionally biased region" description="Polar residues" evidence="1">
    <location>
        <begin position="209"/>
        <end position="223"/>
    </location>
</feature>
<feature type="region of interest" description="Disordered" evidence="1">
    <location>
        <begin position="125"/>
        <end position="146"/>
    </location>
</feature>
<gene>
    <name evidence="3" type="ORF">RF11_15074</name>
</gene>
<feature type="region of interest" description="Disordered" evidence="1">
    <location>
        <begin position="184"/>
        <end position="247"/>
    </location>
</feature>
<keyword evidence="2" id="KW-0732">Signal</keyword>
<keyword evidence="4" id="KW-1185">Reference proteome</keyword>
<evidence type="ECO:0000256" key="1">
    <source>
        <dbReference type="SAM" id="MobiDB-lite"/>
    </source>
</evidence>
<dbReference type="EMBL" id="JWZT01004852">
    <property type="protein sequence ID" value="KII62889.1"/>
    <property type="molecule type" value="Genomic_DNA"/>
</dbReference>
<feature type="compositionally biased region" description="Acidic residues" evidence="1">
    <location>
        <begin position="232"/>
        <end position="242"/>
    </location>
</feature>
<reference evidence="3 4" key="1">
    <citation type="journal article" date="2014" name="Genome Biol. Evol.">
        <title>The genome of the myxosporean Thelohanellus kitauei shows adaptations to nutrient acquisition within its fish host.</title>
        <authorList>
            <person name="Yang Y."/>
            <person name="Xiong J."/>
            <person name="Zhou Z."/>
            <person name="Huo F."/>
            <person name="Miao W."/>
            <person name="Ran C."/>
            <person name="Liu Y."/>
            <person name="Zhang J."/>
            <person name="Feng J."/>
            <person name="Wang M."/>
            <person name="Wang M."/>
            <person name="Wang L."/>
            <person name="Yao B."/>
        </authorList>
    </citation>
    <scope>NUCLEOTIDE SEQUENCE [LARGE SCALE GENOMIC DNA]</scope>
    <source>
        <strain evidence="3">Wuqing</strain>
    </source>
</reference>
<feature type="compositionally biased region" description="Polar residues" evidence="1">
    <location>
        <begin position="184"/>
        <end position="193"/>
    </location>
</feature>
<evidence type="ECO:0000313" key="3">
    <source>
        <dbReference type="EMBL" id="KII62889.1"/>
    </source>
</evidence>
<feature type="signal peptide" evidence="2">
    <location>
        <begin position="1"/>
        <end position="18"/>
    </location>
</feature>
<sequence>MLVVASVLLYLLFVQSRALPSPTIREAVPQEDEDQYSYADVQIENQPSGRPRLDTVSTIDDVYSYIPSSQGATEPQNVLDAPDDGTGEQTLIDNLLYQSSESIPVTDVSGESPEASVDPTYQASATYTEEGKIPQASRSRSGSLSAEADPIYDVPIAQARKVKLLPPSGKEDDDSDDETLIDNSLYQSSQSVPSADVSGESPKDKSWDPTYQASATYAESGTVAQLPLGGNDDYDDPDDETLIDNSLYEPSTIQVSFKQFF</sequence>
<dbReference type="AlphaFoldDB" id="A0A0C2MER4"/>
<feature type="region of interest" description="Disordered" evidence="1">
    <location>
        <begin position="68"/>
        <end position="88"/>
    </location>
</feature>
<feature type="chain" id="PRO_5002152252" evidence="2">
    <location>
        <begin position="19"/>
        <end position="261"/>
    </location>
</feature>